<gene>
    <name evidence="2" type="ORF">K466DRAFT_80520</name>
</gene>
<feature type="compositionally biased region" description="Basic and acidic residues" evidence="1">
    <location>
        <begin position="52"/>
        <end position="68"/>
    </location>
</feature>
<protein>
    <submittedName>
        <fullName evidence="2">Uncharacterized protein</fullName>
    </submittedName>
</protein>
<name>A0A5C3Q0G6_9APHY</name>
<evidence type="ECO:0000313" key="2">
    <source>
        <dbReference type="EMBL" id="TFK93648.1"/>
    </source>
</evidence>
<dbReference type="InParanoid" id="A0A5C3Q0G6"/>
<accession>A0A5C3Q0G6</accession>
<dbReference type="Proteomes" id="UP000308197">
    <property type="component" value="Unassembled WGS sequence"/>
</dbReference>
<feature type="region of interest" description="Disordered" evidence="1">
    <location>
        <begin position="36"/>
        <end position="76"/>
    </location>
</feature>
<evidence type="ECO:0000313" key="3">
    <source>
        <dbReference type="Proteomes" id="UP000308197"/>
    </source>
</evidence>
<dbReference type="AlphaFoldDB" id="A0A5C3Q0G6"/>
<proteinExistence type="predicted"/>
<reference evidence="2 3" key="1">
    <citation type="journal article" date="2019" name="Nat. Ecol. Evol.">
        <title>Megaphylogeny resolves global patterns of mushroom evolution.</title>
        <authorList>
            <person name="Varga T."/>
            <person name="Krizsan K."/>
            <person name="Foldi C."/>
            <person name="Dima B."/>
            <person name="Sanchez-Garcia M."/>
            <person name="Sanchez-Ramirez S."/>
            <person name="Szollosi G.J."/>
            <person name="Szarkandi J.G."/>
            <person name="Papp V."/>
            <person name="Albert L."/>
            <person name="Andreopoulos W."/>
            <person name="Angelini C."/>
            <person name="Antonin V."/>
            <person name="Barry K.W."/>
            <person name="Bougher N.L."/>
            <person name="Buchanan P."/>
            <person name="Buyck B."/>
            <person name="Bense V."/>
            <person name="Catcheside P."/>
            <person name="Chovatia M."/>
            <person name="Cooper J."/>
            <person name="Damon W."/>
            <person name="Desjardin D."/>
            <person name="Finy P."/>
            <person name="Geml J."/>
            <person name="Haridas S."/>
            <person name="Hughes K."/>
            <person name="Justo A."/>
            <person name="Karasinski D."/>
            <person name="Kautmanova I."/>
            <person name="Kiss B."/>
            <person name="Kocsube S."/>
            <person name="Kotiranta H."/>
            <person name="LaButti K.M."/>
            <person name="Lechner B.E."/>
            <person name="Liimatainen K."/>
            <person name="Lipzen A."/>
            <person name="Lukacs Z."/>
            <person name="Mihaltcheva S."/>
            <person name="Morgado L.N."/>
            <person name="Niskanen T."/>
            <person name="Noordeloos M.E."/>
            <person name="Ohm R.A."/>
            <person name="Ortiz-Santana B."/>
            <person name="Ovrebo C."/>
            <person name="Racz N."/>
            <person name="Riley R."/>
            <person name="Savchenko A."/>
            <person name="Shiryaev A."/>
            <person name="Soop K."/>
            <person name="Spirin V."/>
            <person name="Szebenyi C."/>
            <person name="Tomsovsky M."/>
            <person name="Tulloss R.E."/>
            <person name="Uehling J."/>
            <person name="Grigoriev I.V."/>
            <person name="Vagvolgyi C."/>
            <person name="Papp T."/>
            <person name="Martin F.M."/>
            <person name="Miettinen O."/>
            <person name="Hibbett D.S."/>
            <person name="Nagy L.G."/>
        </authorList>
    </citation>
    <scope>NUCLEOTIDE SEQUENCE [LARGE SCALE GENOMIC DNA]</scope>
    <source>
        <strain evidence="2 3">HHB13444</strain>
    </source>
</reference>
<organism evidence="2 3">
    <name type="scientific">Polyporus arcularius HHB13444</name>
    <dbReference type="NCBI Taxonomy" id="1314778"/>
    <lineage>
        <taxon>Eukaryota</taxon>
        <taxon>Fungi</taxon>
        <taxon>Dikarya</taxon>
        <taxon>Basidiomycota</taxon>
        <taxon>Agaricomycotina</taxon>
        <taxon>Agaricomycetes</taxon>
        <taxon>Polyporales</taxon>
        <taxon>Polyporaceae</taxon>
        <taxon>Polyporus</taxon>
    </lineage>
</organism>
<sequence>MGFFCCCCDDTIILAGGRGRAEHVCDAMTQESNTDVNVRRGTQKSQVRAAGIRKEGRKEGRKREKKLDSNASIKTRSRIGMWTERRDKRQRRRRQARGLLRYNGTRELAAASVIRTRHRHRAGAIDIERRRSRSRRRERAEVACGRYIVEYGVSLSAWPTWACRV</sequence>
<dbReference type="EMBL" id="ML210978">
    <property type="protein sequence ID" value="TFK93648.1"/>
    <property type="molecule type" value="Genomic_DNA"/>
</dbReference>
<evidence type="ECO:0000256" key="1">
    <source>
        <dbReference type="SAM" id="MobiDB-lite"/>
    </source>
</evidence>
<keyword evidence="3" id="KW-1185">Reference proteome</keyword>